<feature type="transmembrane region" description="Helical" evidence="5">
    <location>
        <begin position="117"/>
        <end position="145"/>
    </location>
</feature>
<feature type="transmembrane region" description="Helical" evidence="5">
    <location>
        <begin position="70"/>
        <end position="97"/>
    </location>
</feature>
<accession>A0A9W8I0Z2</accession>
<evidence type="ECO:0000313" key="8">
    <source>
        <dbReference type="Proteomes" id="UP001139887"/>
    </source>
</evidence>
<evidence type="ECO:0000313" key="7">
    <source>
        <dbReference type="EMBL" id="KAJ2843161.1"/>
    </source>
</evidence>
<dbReference type="PROSITE" id="PS50929">
    <property type="entry name" value="ABC_TM1F"/>
    <property type="match status" value="1"/>
</dbReference>
<evidence type="ECO:0000256" key="4">
    <source>
        <dbReference type="ARBA" id="ARBA00023136"/>
    </source>
</evidence>
<dbReference type="Pfam" id="PF00664">
    <property type="entry name" value="ABC_membrane"/>
    <property type="match status" value="1"/>
</dbReference>
<keyword evidence="8" id="KW-1185">Reference proteome</keyword>
<dbReference type="Proteomes" id="UP001139887">
    <property type="component" value="Unassembled WGS sequence"/>
</dbReference>
<keyword evidence="3 5" id="KW-1133">Transmembrane helix</keyword>
<dbReference type="EMBL" id="JANBUW010001503">
    <property type="protein sequence ID" value="KAJ2843161.1"/>
    <property type="molecule type" value="Genomic_DNA"/>
</dbReference>
<keyword evidence="2 5" id="KW-0812">Transmembrane</keyword>
<keyword evidence="4 5" id="KW-0472">Membrane</keyword>
<dbReference type="PANTHER" id="PTHR24222">
    <property type="entry name" value="ABC TRANSPORTER B FAMILY"/>
    <property type="match status" value="1"/>
</dbReference>
<dbReference type="OrthoDB" id="6500128at2759"/>
<organism evidence="7 8">
    <name type="scientific">Coemansia brasiliensis</name>
    <dbReference type="NCBI Taxonomy" id="2650707"/>
    <lineage>
        <taxon>Eukaryota</taxon>
        <taxon>Fungi</taxon>
        <taxon>Fungi incertae sedis</taxon>
        <taxon>Zoopagomycota</taxon>
        <taxon>Kickxellomycotina</taxon>
        <taxon>Kickxellomycetes</taxon>
        <taxon>Kickxellales</taxon>
        <taxon>Kickxellaceae</taxon>
        <taxon>Coemansia</taxon>
    </lineage>
</organism>
<reference evidence="7" key="1">
    <citation type="submission" date="2022-07" db="EMBL/GenBank/DDBJ databases">
        <title>Phylogenomic reconstructions and comparative analyses of Kickxellomycotina fungi.</title>
        <authorList>
            <person name="Reynolds N.K."/>
            <person name="Stajich J.E."/>
            <person name="Barry K."/>
            <person name="Grigoriev I.V."/>
            <person name="Crous P."/>
            <person name="Smith M.E."/>
        </authorList>
    </citation>
    <scope>NUCLEOTIDE SEQUENCE</scope>
    <source>
        <strain evidence="7">NRRL 1566</strain>
    </source>
</reference>
<dbReference type="AlphaFoldDB" id="A0A9W8I0Z2"/>
<dbReference type="GO" id="GO:0140359">
    <property type="term" value="F:ABC-type transporter activity"/>
    <property type="evidence" value="ECO:0007669"/>
    <property type="project" value="InterPro"/>
</dbReference>
<evidence type="ECO:0000256" key="3">
    <source>
        <dbReference type="ARBA" id="ARBA00022989"/>
    </source>
</evidence>
<dbReference type="SUPFAM" id="SSF90123">
    <property type="entry name" value="ABC transporter transmembrane region"/>
    <property type="match status" value="1"/>
</dbReference>
<dbReference type="CDD" id="cd18577">
    <property type="entry name" value="ABC_6TM_Pgp_ABCB1_D1_like"/>
    <property type="match status" value="1"/>
</dbReference>
<evidence type="ECO:0000256" key="5">
    <source>
        <dbReference type="SAM" id="Phobius"/>
    </source>
</evidence>
<evidence type="ECO:0000256" key="2">
    <source>
        <dbReference type="ARBA" id="ARBA00022692"/>
    </source>
</evidence>
<feature type="transmembrane region" description="Helical" evidence="5">
    <location>
        <begin position="196"/>
        <end position="214"/>
    </location>
</feature>
<dbReference type="InterPro" id="IPR011527">
    <property type="entry name" value="ABC1_TM_dom"/>
</dbReference>
<comment type="caution">
    <text evidence="7">The sequence shown here is derived from an EMBL/GenBank/DDBJ whole genome shotgun (WGS) entry which is preliminary data.</text>
</comment>
<dbReference type="GO" id="GO:0005886">
    <property type="term" value="C:plasma membrane"/>
    <property type="evidence" value="ECO:0007669"/>
    <property type="project" value="TreeGrafter"/>
</dbReference>
<proteinExistence type="predicted"/>
<dbReference type="InterPro" id="IPR036640">
    <property type="entry name" value="ABC1_TM_sf"/>
</dbReference>
<dbReference type="Gene3D" id="1.20.1560.10">
    <property type="entry name" value="ABC transporter type 1, transmembrane domain"/>
    <property type="match status" value="1"/>
</dbReference>
<feature type="transmembrane region" description="Helical" evidence="5">
    <location>
        <begin position="220"/>
        <end position="242"/>
    </location>
</feature>
<feature type="non-terminal residue" evidence="7">
    <location>
        <position position="296"/>
    </location>
</feature>
<comment type="subcellular location">
    <subcellularLocation>
        <location evidence="1">Membrane</location>
        <topology evidence="1">Multi-pass membrane protein</topology>
    </subcellularLocation>
</comment>
<name>A0A9W8I0Z2_9FUNG</name>
<sequence>MVEGGIETTASSDKLETVLSRSYESPKELDDIDVLDNSDEKQASSVKPVSIPSLFQFATKLDIMLNLAGFLFSCATGAVMPVMTYVLSGMLSVVARYETQLSKENLDEANHYLDSKIRYYCLWIFILGIIMWVLAFCLNACWAIAAENQGLRVRKLYYESIMRQNVGWFDTIKTGELTTRITNDVNLFQDGIGEKFGFVFMNIAGFITALVIAFVKGWKLAFICLCVVPFIIAAGGLLEAGVSRMFIFVQERTAAAGAIVEEAVSGIRTVMAFNGQAREIKRYDDIINESYRQSVK</sequence>
<dbReference type="GO" id="GO:0005524">
    <property type="term" value="F:ATP binding"/>
    <property type="evidence" value="ECO:0007669"/>
    <property type="project" value="InterPro"/>
</dbReference>
<gene>
    <name evidence="7" type="ORF">IWW36_005650</name>
</gene>
<protein>
    <recommendedName>
        <fullName evidence="6">ABC transmembrane type-1 domain-containing protein</fullName>
    </recommendedName>
</protein>
<dbReference type="PANTHER" id="PTHR24222:SF76">
    <property type="entry name" value="MYCOBACTIN IMPORT ATP-BINDING_PERMEASE PROTEIN IRTB"/>
    <property type="match status" value="1"/>
</dbReference>
<dbReference type="InterPro" id="IPR039421">
    <property type="entry name" value="Type_1_exporter"/>
</dbReference>
<feature type="domain" description="ABC transmembrane type-1" evidence="6">
    <location>
        <begin position="67"/>
        <end position="296"/>
    </location>
</feature>
<evidence type="ECO:0000256" key="1">
    <source>
        <dbReference type="ARBA" id="ARBA00004141"/>
    </source>
</evidence>
<evidence type="ECO:0000259" key="6">
    <source>
        <dbReference type="PROSITE" id="PS50929"/>
    </source>
</evidence>